<accession>A0A6J7UCR3</accession>
<dbReference type="EMBL" id="CAFBQS010000097">
    <property type="protein sequence ID" value="CAB5063889.1"/>
    <property type="molecule type" value="Genomic_DNA"/>
</dbReference>
<sequence>MVSTGKMLISKDTTVPDSKMDLTGKMLMLMGMTEMGLKMALIEPDLT</sequence>
<name>A0A6J7UCR3_9ZZZZ</name>
<dbReference type="AlphaFoldDB" id="A0A6J7UCR3"/>
<reference evidence="1" key="1">
    <citation type="submission" date="2020-05" db="EMBL/GenBank/DDBJ databases">
        <authorList>
            <person name="Chiriac C."/>
            <person name="Salcher M."/>
            <person name="Ghai R."/>
            <person name="Kavagutti S V."/>
        </authorList>
    </citation>
    <scope>NUCLEOTIDE SEQUENCE</scope>
</reference>
<organism evidence="1">
    <name type="scientific">freshwater metagenome</name>
    <dbReference type="NCBI Taxonomy" id="449393"/>
    <lineage>
        <taxon>unclassified sequences</taxon>
        <taxon>metagenomes</taxon>
        <taxon>ecological metagenomes</taxon>
    </lineage>
</organism>
<protein>
    <submittedName>
        <fullName evidence="1">Unannotated protein</fullName>
    </submittedName>
</protein>
<evidence type="ECO:0000313" key="1">
    <source>
        <dbReference type="EMBL" id="CAB5063889.1"/>
    </source>
</evidence>
<gene>
    <name evidence="1" type="ORF">UFOPK4366_00600</name>
</gene>
<proteinExistence type="predicted"/>